<proteinExistence type="predicted"/>
<organism evidence="1">
    <name type="scientific">uncultured Aureispira sp</name>
    <dbReference type="NCBI Taxonomy" id="1331704"/>
    <lineage>
        <taxon>Bacteria</taxon>
        <taxon>Pseudomonadati</taxon>
        <taxon>Bacteroidota</taxon>
        <taxon>Saprospiria</taxon>
        <taxon>Saprospirales</taxon>
        <taxon>Saprospiraceae</taxon>
        <taxon>Aureispira</taxon>
        <taxon>environmental samples</taxon>
    </lineage>
</organism>
<dbReference type="AlphaFoldDB" id="A0A6S6UKA5"/>
<gene>
    <name evidence="1" type="ORF">HELGO_WM27153</name>
</gene>
<accession>A0A6S6UKA5</accession>
<dbReference type="EMBL" id="CACVAQ010000546">
    <property type="protein sequence ID" value="CAA6830297.1"/>
    <property type="molecule type" value="Genomic_DNA"/>
</dbReference>
<sequence length="88" mass="10463">MFWTGIVIIVLGSYYFNLQKEKLKHEKIGGANSKEVKRLLGRVMAENEEMKERIKNLEYLASDNKSYIDLDYEKEQIRLDKDSNKLEY</sequence>
<name>A0A6S6UKA5_9BACT</name>
<reference evidence="1" key="1">
    <citation type="submission" date="2020-01" db="EMBL/GenBank/DDBJ databases">
        <authorList>
            <person name="Meier V. D."/>
            <person name="Meier V D."/>
        </authorList>
    </citation>
    <scope>NUCLEOTIDE SEQUENCE</scope>
    <source>
        <strain evidence="1">HLG_WM_MAG_10</strain>
    </source>
</reference>
<protein>
    <submittedName>
        <fullName evidence="1">Uncharacterized protein</fullName>
    </submittedName>
</protein>
<evidence type="ECO:0000313" key="1">
    <source>
        <dbReference type="EMBL" id="CAA6830297.1"/>
    </source>
</evidence>